<proteinExistence type="predicted"/>
<dbReference type="PROSITE" id="PS51819">
    <property type="entry name" value="VOC"/>
    <property type="match status" value="1"/>
</dbReference>
<dbReference type="PANTHER" id="PTHR35908:SF1">
    <property type="entry name" value="CONSERVED PROTEIN"/>
    <property type="match status" value="1"/>
</dbReference>
<organism evidence="2 3">
    <name type="scientific">Streptomyces kasugaensis</name>
    <dbReference type="NCBI Taxonomy" id="1946"/>
    <lineage>
        <taxon>Bacteria</taxon>
        <taxon>Bacillati</taxon>
        <taxon>Actinomycetota</taxon>
        <taxon>Actinomycetes</taxon>
        <taxon>Kitasatosporales</taxon>
        <taxon>Streptomycetaceae</taxon>
        <taxon>Streptomyces</taxon>
    </lineage>
</organism>
<dbReference type="Gene3D" id="3.10.180.10">
    <property type="entry name" value="2,3-Dihydroxybiphenyl 1,2-Dioxygenase, domain 1"/>
    <property type="match status" value="1"/>
</dbReference>
<evidence type="ECO:0000313" key="2">
    <source>
        <dbReference type="EMBL" id="TBO61404.1"/>
    </source>
</evidence>
<gene>
    <name evidence="2" type="ORF">EYS09_01325</name>
</gene>
<dbReference type="InterPro" id="IPR029068">
    <property type="entry name" value="Glyas_Bleomycin-R_OHBP_Dase"/>
</dbReference>
<dbReference type="PANTHER" id="PTHR35908">
    <property type="entry name" value="HYPOTHETICAL FUSION PROTEIN"/>
    <property type="match status" value="1"/>
</dbReference>
<sequence>MANGGEVAAGRPRCVLATVVLDCPDARALANFYRRLLGWEVRLSEPDWVLLGPPEGGTGMSFQSEPDYRPPVWPERPGEQQKMLHLDIRVDDLDEAEAYAVGLGATRAGWQPQDDVRVCFDPAGHPFCLFVP</sequence>
<comment type="caution">
    <text evidence="2">The sequence shown here is derived from an EMBL/GenBank/DDBJ whole genome shotgun (WGS) entry which is preliminary data.</text>
</comment>
<dbReference type="EMBL" id="SIXH01000006">
    <property type="protein sequence ID" value="TBO61404.1"/>
    <property type="molecule type" value="Genomic_DNA"/>
</dbReference>
<dbReference type="Proteomes" id="UP000292452">
    <property type="component" value="Unassembled WGS sequence"/>
</dbReference>
<feature type="domain" description="VOC" evidence="1">
    <location>
        <begin position="15"/>
        <end position="132"/>
    </location>
</feature>
<protein>
    <submittedName>
        <fullName evidence="2">VOC family protein</fullName>
    </submittedName>
</protein>
<dbReference type="SUPFAM" id="SSF54593">
    <property type="entry name" value="Glyoxalase/Bleomycin resistance protein/Dihydroxybiphenyl dioxygenase"/>
    <property type="match status" value="1"/>
</dbReference>
<dbReference type="InterPro" id="IPR037523">
    <property type="entry name" value="VOC_core"/>
</dbReference>
<evidence type="ECO:0000259" key="1">
    <source>
        <dbReference type="PROSITE" id="PS51819"/>
    </source>
</evidence>
<dbReference type="CDD" id="cd06587">
    <property type="entry name" value="VOC"/>
    <property type="match status" value="1"/>
</dbReference>
<evidence type="ECO:0000313" key="3">
    <source>
        <dbReference type="Proteomes" id="UP000292452"/>
    </source>
</evidence>
<accession>A0A4Q9I146</accession>
<name>A0A4Q9I146_STRKA</name>
<dbReference type="AlphaFoldDB" id="A0A4Q9I146"/>
<dbReference type="Pfam" id="PF18029">
    <property type="entry name" value="Glyoxalase_6"/>
    <property type="match status" value="1"/>
</dbReference>
<dbReference type="InterPro" id="IPR041581">
    <property type="entry name" value="Glyoxalase_6"/>
</dbReference>
<reference evidence="2 3" key="1">
    <citation type="submission" date="2019-02" db="EMBL/GenBank/DDBJ databases">
        <title>Draft Genome Sequence of Streptomyces sp. AM-2504, identified by 16S rRNA comparative analysis as a Streptomyces Kasugaensis strain.</title>
        <authorList>
            <person name="Napolioni V."/>
            <person name="Giuliodori A.M."/>
            <person name="Spurio R."/>
            <person name="Fabbretti A."/>
        </authorList>
    </citation>
    <scope>NUCLEOTIDE SEQUENCE [LARGE SCALE GENOMIC DNA]</scope>
    <source>
        <strain evidence="2 3">AM-2504</strain>
    </source>
</reference>
<keyword evidence="3" id="KW-1185">Reference proteome</keyword>